<comment type="caution">
    <text evidence="2">The sequence shown here is derived from an EMBL/GenBank/DDBJ whole genome shotgun (WGS) entry which is preliminary data.</text>
</comment>
<gene>
    <name evidence="2" type="ORF">RFI_10196</name>
</gene>
<proteinExistence type="predicted"/>
<feature type="non-terminal residue" evidence="2">
    <location>
        <position position="275"/>
    </location>
</feature>
<organism evidence="2 3">
    <name type="scientific">Reticulomyxa filosa</name>
    <dbReference type="NCBI Taxonomy" id="46433"/>
    <lineage>
        <taxon>Eukaryota</taxon>
        <taxon>Sar</taxon>
        <taxon>Rhizaria</taxon>
        <taxon>Retaria</taxon>
        <taxon>Foraminifera</taxon>
        <taxon>Monothalamids</taxon>
        <taxon>Reticulomyxidae</taxon>
        <taxon>Reticulomyxa</taxon>
    </lineage>
</organism>
<dbReference type="AlphaFoldDB" id="X6NKZ0"/>
<evidence type="ECO:0000313" key="2">
    <source>
        <dbReference type="EMBL" id="ETO26940.1"/>
    </source>
</evidence>
<accession>X6NKZ0</accession>
<reference evidence="2 3" key="1">
    <citation type="journal article" date="2013" name="Curr. Biol.">
        <title>The Genome of the Foraminiferan Reticulomyxa filosa.</title>
        <authorList>
            <person name="Glockner G."/>
            <person name="Hulsmann N."/>
            <person name="Schleicher M."/>
            <person name="Noegel A.A."/>
            <person name="Eichinger L."/>
            <person name="Gallinger C."/>
            <person name="Pawlowski J."/>
            <person name="Sierra R."/>
            <person name="Euteneuer U."/>
            <person name="Pillet L."/>
            <person name="Moustafa A."/>
            <person name="Platzer M."/>
            <person name="Groth M."/>
            <person name="Szafranski K."/>
            <person name="Schliwa M."/>
        </authorList>
    </citation>
    <scope>NUCLEOTIDE SEQUENCE [LARGE SCALE GENOMIC DNA]</scope>
</reference>
<feature type="compositionally biased region" description="Low complexity" evidence="1">
    <location>
        <begin position="198"/>
        <end position="211"/>
    </location>
</feature>
<feature type="compositionally biased region" description="Acidic residues" evidence="1">
    <location>
        <begin position="224"/>
        <end position="254"/>
    </location>
</feature>
<sequence>MTQHSSPELPHSVRSEEMVVSATIGDKVAKTPKQQQDDNETQDKPSLIRMRMKMHCHFWIMKTLIRKTEMALPRASLTPIHTTHSTVSPNLSFNAQPEEGHEEKTPSFEFVFFFIIIESGELKDGSKKNQNCTYHTKKKTINNNNNNNNNNNKNKGSRDTCGFTDDEYESYNMEEDDNSAYMNPNLYTTPPPSPPPNSTTTTTTSAAVPSSGKADAMRDNTYAFEDDEVPNEGSGDEEEDDIEPGVAEEGEEGENNTCSSGNVDTEKRDQSLTAQ</sequence>
<evidence type="ECO:0000313" key="3">
    <source>
        <dbReference type="Proteomes" id="UP000023152"/>
    </source>
</evidence>
<dbReference type="EMBL" id="ASPP01007563">
    <property type="protein sequence ID" value="ETO26940.1"/>
    <property type="molecule type" value="Genomic_DNA"/>
</dbReference>
<feature type="compositionally biased region" description="Low complexity" evidence="1">
    <location>
        <begin position="142"/>
        <end position="154"/>
    </location>
</feature>
<name>X6NKZ0_RETFI</name>
<evidence type="ECO:0000256" key="1">
    <source>
        <dbReference type="SAM" id="MobiDB-lite"/>
    </source>
</evidence>
<dbReference type="Proteomes" id="UP000023152">
    <property type="component" value="Unassembled WGS sequence"/>
</dbReference>
<keyword evidence="3" id="KW-1185">Reference proteome</keyword>
<feature type="compositionally biased region" description="Basic and acidic residues" evidence="1">
    <location>
        <begin position="264"/>
        <end position="275"/>
    </location>
</feature>
<feature type="region of interest" description="Disordered" evidence="1">
    <location>
        <begin position="81"/>
        <end position="104"/>
    </location>
</feature>
<feature type="compositionally biased region" description="Polar residues" evidence="1">
    <location>
        <begin position="81"/>
        <end position="95"/>
    </location>
</feature>
<protein>
    <submittedName>
        <fullName evidence="2">Uncharacterized protein</fullName>
    </submittedName>
</protein>
<feature type="region of interest" description="Disordered" evidence="1">
    <location>
        <begin position="137"/>
        <end position="275"/>
    </location>
</feature>
<feature type="compositionally biased region" description="Acidic residues" evidence="1">
    <location>
        <begin position="164"/>
        <end position="178"/>
    </location>
</feature>
<feature type="region of interest" description="Disordered" evidence="1">
    <location>
        <begin position="27"/>
        <end position="47"/>
    </location>
</feature>